<proteinExistence type="inferred from homology"/>
<dbReference type="KEGG" id="aqt:FN924_08415"/>
<evidence type="ECO:0000256" key="9">
    <source>
        <dbReference type="ARBA" id="ARBA00022989"/>
    </source>
</evidence>
<feature type="transmembrane region" description="Helical" evidence="12">
    <location>
        <begin position="190"/>
        <end position="216"/>
    </location>
</feature>
<dbReference type="PANTHER" id="PTHR30531:SF12">
    <property type="entry name" value="FLAGELLAR BIOSYNTHETIC PROTEIN FLHB"/>
    <property type="match status" value="1"/>
</dbReference>
<comment type="subcellular location">
    <subcellularLocation>
        <location evidence="1">Cell membrane</location>
        <topology evidence="1">Multi-pass membrane protein</topology>
    </subcellularLocation>
</comment>
<dbReference type="Proteomes" id="UP000315215">
    <property type="component" value="Chromosome"/>
</dbReference>
<keyword evidence="7 12" id="KW-1005">Bacterial flagellum biogenesis</keyword>
<keyword evidence="8 12" id="KW-0653">Protein transport</keyword>
<comment type="function">
    <text evidence="12">Required for formation of the rod structure in the basal body of the flagellar apparatus. Together with FliI and FliH, may constitute the export apparatus of flagellin.</text>
</comment>
<dbReference type="NCBIfam" id="TIGR00328">
    <property type="entry name" value="flhB"/>
    <property type="match status" value="1"/>
</dbReference>
<feature type="transmembrane region" description="Helical" evidence="12">
    <location>
        <begin position="38"/>
        <end position="58"/>
    </location>
</feature>
<dbReference type="InterPro" id="IPR006135">
    <property type="entry name" value="T3SS_substrate_exporter"/>
</dbReference>
<dbReference type="AlphaFoldDB" id="A0A516KFK0"/>
<keyword evidence="13" id="KW-0966">Cell projection</keyword>
<keyword evidence="14" id="KW-1185">Reference proteome</keyword>
<feature type="transmembrane region" description="Helical" evidence="12">
    <location>
        <begin position="143"/>
        <end position="170"/>
    </location>
</feature>
<dbReference type="FunFam" id="3.40.1690.10:FF:000001">
    <property type="entry name" value="Flagellar biosynthetic protein FlhB"/>
    <property type="match status" value="1"/>
</dbReference>
<keyword evidence="6 12" id="KW-0812">Transmembrane</keyword>
<evidence type="ECO:0000256" key="10">
    <source>
        <dbReference type="ARBA" id="ARBA00023136"/>
    </source>
</evidence>
<organism evidence="13 14">
    <name type="scientific">Radiobacillus deserti</name>
    <dbReference type="NCBI Taxonomy" id="2594883"/>
    <lineage>
        <taxon>Bacteria</taxon>
        <taxon>Bacillati</taxon>
        <taxon>Bacillota</taxon>
        <taxon>Bacilli</taxon>
        <taxon>Bacillales</taxon>
        <taxon>Bacillaceae</taxon>
        <taxon>Radiobacillus</taxon>
    </lineage>
</organism>
<dbReference type="OrthoDB" id="9775106at2"/>
<dbReference type="Pfam" id="PF01312">
    <property type="entry name" value="Bac_export_2"/>
    <property type="match status" value="1"/>
</dbReference>
<accession>A0A516KFK0</accession>
<gene>
    <name evidence="12 13" type="primary">flhB</name>
    <name evidence="13" type="ORF">FN924_08415</name>
</gene>
<dbReference type="GO" id="GO:0005886">
    <property type="term" value="C:plasma membrane"/>
    <property type="evidence" value="ECO:0007669"/>
    <property type="project" value="UniProtKB-SubCell"/>
</dbReference>
<evidence type="ECO:0000256" key="8">
    <source>
        <dbReference type="ARBA" id="ARBA00022927"/>
    </source>
</evidence>
<dbReference type="EMBL" id="CP041666">
    <property type="protein sequence ID" value="QDP40191.1"/>
    <property type="molecule type" value="Genomic_DNA"/>
</dbReference>
<feature type="transmembrane region" description="Helical" evidence="12">
    <location>
        <begin position="97"/>
        <end position="122"/>
    </location>
</feature>
<evidence type="ECO:0000256" key="2">
    <source>
        <dbReference type="ARBA" id="ARBA00010690"/>
    </source>
</evidence>
<name>A0A516KFK0_9BACI</name>
<evidence type="ECO:0000256" key="5">
    <source>
        <dbReference type="ARBA" id="ARBA00022475"/>
    </source>
</evidence>
<evidence type="ECO:0000256" key="1">
    <source>
        <dbReference type="ARBA" id="ARBA00004651"/>
    </source>
</evidence>
<dbReference type="Gene3D" id="3.40.1690.10">
    <property type="entry name" value="secretion proteins EscU"/>
    <property type="match status" value="1"/>
</dbReference>
<evidence type="ECO:0000313" key="13">
    <source>
        <dbReference type="EMBL" id="QDP40191.1"/>
    </source>
</evidence>
<dbReference type="GO" id="GO:0009306">
    <property type="term" value="P:protein secretion"/>
    <property type="evidence" value="ECO:0007669"/>
    <property type="project" value="InterPro"/>
</dbReference>
<evidence type="ECO:0000313" key="14">
    <source>
        <dbReference type="Proteomes" id="UP000315215"/>
    </source>
</evidence>
<keyword evidence="13" id="KW-0282">Flagellum</keyword>
<sequence length="362" mass="40858">MELRLDLQFFAGEKTEKATPKKRQDARKKGQVAKSQEISTAILLIFVFFTFIVTGGYMKDTMLAFFRTSFSEYILLDLTEKTIEHIFVESTIEISKAIAPVMGIAMIAGVASNLAQVGFLYTTEPLKAKLSKIDPIQGAKRIFSVRALVELVKSILKISVVGSITFAVLWMNKEEMMLLSHKDVQSALAFFGNITIQMGLAASIALLILAVFDYAYQKYDHEKNLRMSKNDIKDEYKNIEGNPLIKSKIKEKQRQMAMRRMMSEIPQADVVITNPTHYAVAIKYDEAKADAPYVVAKGVDYVAFRIREVAKANDVMLVENRPLARALYAQVEIDQVIGEDFFQQVAEILAYVYSIEQKTNKS</sequence>
<dbReference type="PRINTS" id="PR00950">
    <property type="entry name" value="TYPE3IMSPROT"/>
</dbReference>
<keyword evidence="11 12" id="KW-1006">Bacterial flagellum protein export</keyword>
<keyword evidence="10 12" id="KW-0472">Membrane</keyword>
<evidence type="ECO:0000256" key="3">
    <source>
        <dbReference type="ARBA" id="ARBA00021622"/>
    </source>
</evidence>
<dbReference type="InterPro" id="IPR029025">
    <property type="entry name" value="T3SS_substrate_exporter_C"/>
</dbReference>
<protein>
    <recommendedName>
        <fullName evidence="3 12">Flagellar biosynthetic protein FlhB</fullName>
    </recommendedName>
</protein>
<evidence type="ECO:0000256" key="7">
    <source>
        <dbReference type="ARBA" id="ARBA00022795"/>
    </source>
</evidence>
<dbReference type="PANTHER" id="PTHR30531">
    <property type="entry name" value="FLAGELLAR BIOSYNTHETIC PROTEIN FLHB"/>
    <property type="match status" value="1"/>
</dbReference>
<keyword evidence="13" id="KW-0969">Cilium</keyword>
<comment type="similarity">
    <text evidence="2 12">Belongs to the type III secretion exporter family.</text>
</comment>
<evidence type="ECO:0000256" key="4">
    <source>
        <dbReference type="ARBA" id="ARBA00022448"/>
    </source>
</evidence>
<dbReference type="RefSeq" id="WP_143893527.1">
    <property type="nucleotide sequence ID" value="NZ_CP041666.1"/>
</dbReference>
<keyword evidence="4 12" id="KW-0813">Transport</keyword>
<reference evidence="13 14" key="1">
    <citation type="submission" date="2019-07" db="EMBL/GenBank/DDBJ databases">
        <authorList>
            <person name="Li J."/>
        </authorList>
    </citation>
    <scope>NUCLEOTIDE SEQUENCE [LARGE SCALE GENOMIC DNA]</scope>
    <source>
        <strain evidence="13 14">TKL69</strain>
    </source>
</reference>
<evidence type="ECO:0000256" key="12">
    <source>
        <dbReference type="RuleBase" id="RU364091"/>
    </source>
</evidence>
<evidence type="ECO:0000256" key="11">
    <source>
        <dbReference type="ARBA" id="ARBA00023225"/>
    </source>
</evidence>
<keyword evidence="5 12" id="KW-1003">Cell membrane</keyword>
<keyword evidence="9 12" id="KW-1133">Transmembrane helix</keyword>
<dbReference type="GO" id="GO:0044780">
    <property type="term" value="P:bacterial-type flagellum assembly"/>
    <property type="evidence" value="ECO:0007669"/>
    <property type="project" value="InterPro"/>
</dbReference>
<dbReference type="InterPro" id="IPR006136">
    <property type="entry name" value="FlhB"/>
</dbReference>
<dbReference type="SUPFAM" id="SSF160544">
    <property type="entry name" value="EscU C-terminal domain-like"/>
    <property type="match status" value="1"/>
</dbReference>
<evidence type="ECO:0000256" key="6">
    <source>
        <dbReference type="ARBA" id="ARBA00022692"/>
    </source>
</evidence>
<dbReference type="Gene3D" id="6.10.250.2080">
    <property type="match status" value="1"/>
</dbReference>